<proteinExistence type="predicted"/>
<evidence type="ECO:0000256" key="6">
    <source>
        <dbReference type="ARBA" id="ARBA00023170"/>
    </source>
</evidence>
<keyword evidence="3 8" id="KW-1133">Transmembrane helix</keyword>
<dbReference type="GO" id="GO:0004930">
    <property type="term" value="F:G protein-coupled receptor activity"/>
    <property type="evidence" value="ECO:0007669"/>
    <property type="project" value="UniProtKB-KW"/>
</dbReference>
<name>A0A6J8APL7_MYTCO</name>
<dbReference type="OrthoDB" id="10053194at2759"/>
<feature type="transmembrane region" description="Helical" evidence="8">
    <location>
        <begin position="194"/>
        <end position="216"/>
    </location>
</feature>
<sequence>MEINESDYSYITVNLSSVKNYDLPMGFKSIMLVLYAIIIIISINGNVVLLYTIYTMPKKRINANNYFVASFAISDILMGTLCIPFTCISNILYSYWPFGSMMCPIVNFAQVGIVLQRSFIMMAVSFERHHAVARRMKKPFAKRRVKLVILTIWLIAIIGATPTAVFSTIVHLPFEPGIRGLCLENWPSNTNRDLYNSIIFSMQYGIPLIILTVTYVHIGYIIWNNKIPGEVDTVRDNKIAKSKRKTVKMLVAVVLMFIFTWLPLHSLNILGDIDPSIYDRILPLLDATVRLSKHLLKLLYLPLLVATVRLPLLDAIVRLNKHLLKLLYLPPLVATVRLPLLSTVRLNKHLLKLLYLPPLVATVRLPLLDATVRLNKHLLKLLYLLPLVATVRLPLLDATVRLNKHLLKLLYLPPLVATVRLPLLDATVRLNKHLLKLLYLPLLVATVRLPLLVATDKLDVLEWFVIITTF</sequence>
<keyword evidence="4" id="KW-0297">G-protein coupled receptor</keyword>
<evidence type="ECO:0000256" key="2">
    <source>
        <dbReference type="ARBA" id="ARBA00022692"/>
    </source>
</evidence>
<dbReference type="PRINTS" id="PR00237">
    <property type="entry name" value="GPCRRHODOPSN"/>
</dbReference>
<evidence type="ECO:0000256" key="7">
    <source>
        <dbReference type="ARBA" id="ARBA00023224"/>
    </source>
</evidence>
<evidence type="ECO:0000256" key="3">
    <source>
        <dbReference type="ARBA" id="ARBA00022989"/>
    </source>
</evidence>
<keyword evidence="11" id="KW-1185">Reference proteome</keyword>
<evidence type="ECO:0000256" key="5">
    <source>
        <dbReference type="ARBA" id="ARBA00023136"/>
    </source>
</evidence>
<feature type="domain" description="G-protein coupled receptors family 1 profile" evidence="9">
    <location>
        <begin position="45"/>
        <end position="300"/>
    </location>
</feature>
<accession>A0A6J8APL7</accession>
<feature type="transmembrane region" description="Helical" evidence="8">
    <location>
        <begin position="247"/>
        <end position="264"/>
    </location>
</feature>
<dbReference type="SUPFAM" id="SSF81321">
    <property type="entry name" value="Family A G protein-coupled receptor-like"/>
    <property type="match status" value="1"/>
</dbReference>
<organism evidence="10 11">
    <name type="scientific">Mytilus coruscus</name>
    <name type="common">Sea mussel</name>
    <dbReference type="NCBI Taxonomy" id="42192"/>
    <lineage>
        <taxon>Eukaryota</taxon>
        <taxon>Metazoa</taxon>
        <taxon>Spiralia</taxon>
        <taxon>Lophotrochozoa</taxon>
        <taxon>Mollusca</taxon>
        <taxon>Bivalvia</taxon>
        <taxon>Autobranchia</taxon>
        <taxon>Pteriomorphia</taxon>
        <taxon>Mytilida</taxon>
        <taxon>Mytiloidea</taxon>
        <taxon>Mytilidae</taxon>
        <taxon>Mytilinae</taxon>
        <taxon>Mytilus</taxon>
    </lineage>
</organism>
<gene>
    <name evidence="10" type="ORF">MCOR_9962</name>
</gene>
<dbReference type="Gene3D" id="1.20.1070.10">
    <property type="entry name" value="Rhodopsin 7-helix transmembrane proteins"/>
    <property type="match status" value="1"/>
</dbReference>
<feature type="transmembrane region" description="Helical" evidence="8">
    <location>
        <begin position="30"/>
        <end position="54"/>
    </location>
</feature>
<keyword evidence="6" id="KW-0675">Receptor</keyword>
<keyword evidence="5 8" id="KW-0472">Membrane</keyword>
<reference evidence="10 11" key="1">
    <citation type="submission" date="2020-06" db="EMBL/GenBank/DDBJ databases">
        <authorList>
            <person name="Li R."/>
            <person name="Bekaert M."/>
        </authorList>
    </citation>
    <scope>NUCLEOTIDE SEQUENCE [LARGE SCALE GENOMIC DNA]</scope>
    <source>
        <strain evidence="11">wild</strain>
    </source>
</reference>
<dbReference type="PROSITE" id="PS50262">
    <property type="entry name" value="G_PROTEIN_RECEP_F1_2"/>
    <property type="match status" value="1"/>
</dbReference>
<feature type="transmembrane region" description="Helical" evidence="8">
    <location>
        <begin position="66"/>
        <end position="93"/>
    </location>
</feature>
<keyword evidence="7" id="KW-0807">Transducer</keyword>
<evidence type="ECO:0000259" key="9">
    <source>
        <dbReference type="PROSITE" id="PS50262"/>
    </source>
</evidence>
<dbReference type="Pfam" id="PF00001">
    <property type="entry name" value="7tm_1"/>
    <property type="match status" value="1"/>
</dbReference>
<comment type="subcellular location">
    <subcellularLocation>
        <location evidence="1">Membrane</location>
        <topology evidence="1">Multi-pass membrane protein</topology>
    </subcellularLocation>
</comment>
<evidence type="ECO:0000313" key="10">
    <source>
        <dbReference type="EMBL" id="CAC5371537.1"/>
    </source>
</evidence>
<keyword evidence="2 8" id="KW-0812">Transmembrane</keyword>
<evidence type="ECO:0000313" key="11">
    <source>
        <dbReference type="Proteomes" id="UP000507470"/>
    </source>
</evidence>
<dbReference type="AlphaFoldDB" id="A0A6J8APL7"/>
<dbReference type="Proteomes" id="UP000507470">
    <property type="component" value="Unassembled WGS sequence"/>
</dbReference>
<feature type="transmembrane region" description="Helical" evidence="8">
    <location>
        <begin position="105"/>
        <end position="126"/>
    </location>
</feature>
<dbReference type="PANTHER" id="PTHR24235:SF29">
    <property type="entry name" value="GH23382P"/>
    <property type="match status" value="1"/>
</dbReference>
<dbReference type="InterPro" id="IPR017452">
    <property type="entry name" value="GPCR_Rhodpsn_7TM"/>
</dbReference>
<dbReference type="PANTHER" id="PTHR24235">
    <property type="entry name" value="NEUROPEPTIDE Y RECEPTOR"/>
    <property type="match status" value="1"/>
</dbReference>
<dbReference type="GO" id="GO:0016020">
    <property type="term" value="C:membrane"/>
    <property type="evidence" value="ECO:0007669"/>
    <property type="project" value="UniProtKB-SubCell"/>
</dbReference>
<dbReference type="InterPro" id="IPR000276">
    <property type="entry name" value="GPCR_Rhodpsn"/>
</dbReference>
<feature type="transmembrane region" description="Helical" evidence="8">
    <location>
        <begin position="147"/>
        <end position="174"/>
    </location>
</feature>
<evidence type="ECO:0000256" key="4">
    <source>
        <dbReference type="ARBA" id="ARBA00023040"/>
    </source>
</evidence>
<protein>
    <submittedName>
        <fullName evidence="10">Rya-R</fullName>
    </submittedName>
</protein>
<dbReference type="EMBL" id="CACVKT020001765">
    <property type="protein sequence ID" value="CAC5371537.1"/>
    <property type="molecule type" value="Genomic_DNA"/>
</dbReference>
<evidence type="ECO:0000256" key="8">
    <source>
        <dbReference type="SAM" id="Phobius"/>
    </source>
</evidence>
<evidence type="ECO:0000256" key="1">
    <source>
        <dbReference type="ARBA" id="ARBA00004141"/>
    </source>
</evidence>